<dbReference type="RefSeq" id="WP_382164586.1">
    <property type="nucleotide sequence ID" value="NZ_JBHTBR010000002.1"/>
</dbReference>
<comment type="caution">
    <text evidence="2">The sequence shown here is derived from an EMBL/GenBank/DDBJ whole genome shotgun (WGS) entry which is preliminary data.</text>
</comment>
<keyword evidence="3" id="KW-1185">Reference proteome</keyword>
<sequence length="319" mass="35615">MTFQKDVSVIIAAWRAQDYIQNAIESALSQEGVEIEVIVVDDASPDRTSEVARACGEGDDRLQVIKMPQNGGPSKARNQGISVAQGRYIAVLDADDTFLPGRLALLVKAADDEKADIIVDNIVRVDGQGQSIEAGPFLTQPEFSKRHVISLEHYIRCNMIMSDAPALGYLKPLFSSAFLQAHHLSYDESLRNSEDYYLVADILAKGGKMTFEPIAKYAYRVEAGSISHRLNTQLTERLVDAAVRFDRRHGDAMSAAEKDAARLHRERLENTHVFQQIVEYLKAKRLLGVLAVMAQRPRALSFVFGQFFKIAKEKLHKLK</sequence>
<dbReference type="Pfam" id="PF00535">
    <property type="entry name" value="Glycos_transf_2"/>
    <property type="match status" value="1"/>
</dbReference>
<evidence type="ECO:0000259" key="1">
    <source>
        <dbReference type="Pfam" id="PF00535"/>
    </source>
</evidence>
<accession>A0ABW2IGA5</accession>
<protein>
    <submittedName>
        <fullName evidence="2">Glycosyltransferase family 2 protein</fullName>
    </submittedName>
</protein>
<dbReference type="InterPro" id="IPR050834">
    <property type="entry name" value="Glycosyltransf_2"/>
</dbReference>
<dbReference type="InterPro" id="IPR029044">
    <property type="entry name" value="Nucleotide-diphossugar_trans"/>
</dbReference>
<dbReference type="Gene3D" id="3.90.550.10">
    <property type="entry name" value="Spore Coat Polysaccharide Biosynthesis Protein SpsA, Chain A"/>
    <property type="match status" value="1"/>
</dbReference>
<proteinExistence type="predicted"/>
<dbReference type="CDD" id="cd00761">
    <property type="entry name" value="Glyco_tranf_GTA_type"/>
    <property type="match status" value="1"/>
</dbReference>
<feature type="domain" description="Glycosyltransferase 2-like" evidence="1">
    <location>
        <begin position="8"/>
        <end position="136"/>
    </location>
</feature>
<dbReference type="Proteomes" id="UP001596492">
    <property type="component" value="Unassembled WGS sequence"/>
</dbReference>
<name>A0ABW2IGA5_9PROT</name>
<dbReference type="PANTHER" id="PTHR43685:SF2">
    <property type="entry name" value="GLYCOSYLTRANSFERASE 2-LIKE DOMAIN-CONTAINING PROTEIN"/>
    <property type="match status" value="1"/>
</dbReference>
<dbReference type="EMBL" id="JBHTBR010000002">
    <property type="protein sequence ID" value="MFC7290032.1"/>
    <property type="molecule type" value="Genomic_DNA"/>
</dbReference>
<evidence type="ECO:0000313" key="2">
    <source>
        <dbReference type="EMBL" id="MFC7290032.1"/>
    </source>
</evidence>
<reference evidence="3" key="1">
    <citation type="journal article" date="2019" name="Int. J. Syst. Evol. Microbiol.">
        <title>The Global Catalogue of Microorganisms (GCM) 10K type strain sequencing project: providing services to taxonomists for standard genome sequencing and annotation.</title>
        <authorList>
            <consortium name="The Broad Institute Genomics Platform"/>
            <consortium name="The Broad Institute Genome Sequencing Center for Infectious Disease"/>
            <person name="Wu L."/>
            <person name="Ma J."/>
        </authorList>
    </citation>
    <scope>NUCLEOTIDE SEQUENCE [LARGE SCALE GENOMIC DNA]</scope>
    <source>
        <strain evidence="3">CCUG 51308</strain>
    </source>
</reference>
<evidence type="ECO:0000313" key="3">
    <source>
        <dbReference type="Proteomes" id="UP001596492"/>
    </source>
</evidence>
<dbReference type="PANTHER" id="PTHR43685">
    <property type="entry name" value="GLYCOSYLTRANSFERASE"/>
    <property type="match status" value="1"/>
</dbReference>
<gene>
    <name evidence="2" type="ORF">ACFQS8_00225</name>
</gene>
<organism evidence="2 3">
    <name type="scientific">Hirschia litorea</name>
    <dbReference type="NCBI Taxonomy" id="1199156"/>
    <lineage>
        <taxon>Bacteria</taxon>
        <taxon>Pseudomonadati</taxon>
        <taxon>Pseudomonadota</taxon>
        <taxon>Alphaproteobacteria</taxon>
        <taxon>Hyphomonadales</taxon>
        <taxon>Hyphomonadaceae</taxon>
        <taxon>Hirschia</taxon>
    </lineage>
</organism>
<dbReference type="SUPFAM" id="SSF53448">
    <property type="entry name" value="Nucleotide-diphospho-sugar transferases"/>
    <property type="match status" value="1"/>
</dbReference>
<dbReference type="InterPro" id="IPR001173">
    <property type="entry name" value="Glyco_trans_2-like"/>
</dbReference>